<dbReference type="EMBL" id="JASORJ010000025">
    <property type="protein sequence ID" value="MDK7357765.1"/>
    <property type="molecule type" value="Genomic_DNA"/>
</dbReference>
<dbReference type="Pfam" id="PF13338">
    <property type="entry name" value="AbiEi_4"/>
    <property type="match status" value="1"/>
</dbReference>
<protein>
    <submittedName>
        <fullName evidence="3">Abortive phage infection protein</fullName>
    </submittedName>
    <submittedName>
        <fullName evidence="2">Type IV toxin-antitoxin system AbiEi family antitoxin domain-containing protein</fullName>
    </submittedName>
</protein>
<name>A0A3A6WJU2_9FIRM</name>
<dbReference type="InterPro" id="IPR025159">
    <property type="entry name" value="AbiEi_N"/>
</dbReference>
<comment type="caution">
    <text evidence="3">The sequence shown here is derived from an EMBL/GenBank/DDBJ whole genome shotgun (WGS) entry which is preliminary data.</text>
</comment>
<dbReference type="AlphaFoldDB" id="A0A3A6WJU2"/>
<reference evidence="2" key="2">
    <citation type="submission" date="2023-05" db="EMBL/GenBank/DDBJ databases">
        <title>Cataloging the Phylogenetic Diversity of Human Bladder Bacteria.</title>
        <authorList>
            <person name="Du J."/>
        </authorList>
    </citation>
    <scope>NUCLEOTIDE SEQUENCE</scope>
    <source>
        <strain evidence="2">UMB10101</strain>
    </source>
</reference>
<dbReference type="RefSeq" id="WP_009660995.1">
    <property type="nucleotide sequence ID" value="NZ_JAPVXU010000012.1"/>
</dbReference>
<proteinExistence type="predicted"/>
<dbReference type="Proteomes" id="UP000277803">
    <property type="component" value="Unassembled WGS sequence"/>
</dbReference>
<dbReference type="EMBL" id="QXZZ01000016">
    <property type="protein sequence ID" value="RJY50981.1"/>
    <property type="molecule type" value="Genomic_DNA"/>
</dbReference>
<accession>A0A3A6WJU2</accession>
<organism evidence="3 4">
    <name type="scientific">Veillonella atypica</name>
    <dbReference type="NCBI Taxonomy" id="39777"/>
    <lineage>
        <taxon>Bacteria</taxon>
        <taxon>Bacillati</taxon>
        <taxon>Bacillota</taxon>
        <taxon>Negativicutes</taxon>
        <taxon>Veillonellales</taxon>
        <taxon>Veillonellaceae</taxon>
        <taxon>Veillonella</taxon>
    </lineage>
</organism>
<reference evidence="3 4" key="1">
    <citation type="submission" date="2018-09" db="EMBL/GenBank/DDBJ databases">
        <title>Genome sequence of Veillonella atypica isolated from periodontal Korean patients.</title>
        <authorList>
            <person name="Lee J.-H."/>
            <person name="Moon J.-H."/>
            <person name="Shin S.-Y."/>
        </authorList>
    </citation>
    <scope>NUCLEOTIDE SEQUENCE [LARGE SCALE GENOMIC DNA]</scope>
    <source>
        <strain evidence="3 4">KHUD_V1</strain>
    </source>
</reference>
<evidence type="ECO:0000313" key="4">
    <source>
        <dbReference type="Proteomes" id="UP000277803"/>
    </source>
</evidence>
<evidence type="ECO:0000313" key="2">
    <source>
        <dbReference type="EMBL" id="MDK7357765.1"/>
    </source>
</evidence>
<evidence type="ECO:0000259" key="1">
    <source>
        <dbReference type="Pfam" id="PF13338"/>
    </source>
</evidence>
<gene>
    <name evidence="3" type="ORF">D2965_03265</name>
    <name evidence="2" type="ORF">QP520_09015</name>
</gene>
<evidence type="ECO:0000313" key="3">
    <source>
        <dbReference type="EMBL" id="RJY50981.1"/>
    </source>
</evidence>
<sequence length="197" mass="23488">MDYRGIIESKLEQNNGILSSRDIKALNIPSIYLTRMVNEGILNRVSRGIYLSTKGDYDEYYLFQKQYGVPIFSYASALYLHQFTDDIYPALEVTVYRGYNIHRINNVNLVHYVTKDIYELGIIECKTVYGNIVKTYDLERTLCDFIKNRNKIDTELFSKTLHRYMRYKNRNLNRLYDYAKKMKIYDKVKSILEVIYE</sequence>
<feature type="domain" description="AbiEi antitoxin N-terminal" evidence="1">
    <location>
        <begin position="11"/>
        <end position="52"/>
    </location>
</feature>
<dbReference type="Proteomes" id="UP001236274">
    <property type="component" value="Unassembled WGS sequence"/>
</dbReference>